<name>A0ABU5L8S9_9RICK</name>
<sequence length="212" mass="23431">MRISKISLQDFQYNTEVILADDVSADIHRASKEDEAPVLEKIDIDKIKEDSYNRGVIDTKNSIELEKIAHQKDIKTVLFTLHDEFKNAQSRIDEFISSVRSDFAGLSIEIAKKVVGSVLDSKSSEIILSFIMENIKLPELIVEAMVPLGLSSDIVGMLSSNGININVSENGDLGKGSCILNFGDGKLLCCKEKVLEEIESIVSSYFTEKSAI</sequence>
<reference evidence="1 2" key="1">
    <citation type="submission" date="2023-02" db="EMBL/GenBank/DDBJ databases">
        <title>Host association and intracellularity evolved multiple times independently in the Rickettsiales.</title>
        <authorList>
            <person name="Castelli M."/>
            <person name="Nardi T."/>
            <person name="Gammuto L."/>
            <person name="Bellinzona G."/>
            <person name="Sabaneyeva E."/>
            <person name="Potekhin A."/>
            <person name="Serra V."/>
            <person name="Petroni G."/>
            <person name="Sassera D."/>
        </authorList>
    </citation>
    <scope>NUCLEOTIDE SEQUENCE [LARGE SCALE GENOMIC DNA]</scope>
    <source>
        <strain evidence="1 2">BOD18</strain>
    </source>
</reference>
<evidence type="ECO:0000313" key="2">
    <source>
        <dbReference type="Proteomes" id="UP001293791"/>
    </source>
</evidence>
<accession>A0ABU5L8S9</accession>
<keyword evidence="2" id="KW-1185">Reference proteome</keyword>
<dbReference type="EMBL" id="JARGYT010000058">
    <property type="protein sequence ID" value="MDZ5762521.1"/>
    <property type="molecule type" value="Genomic_DNA"/>
</dbReference>
<dbReference type="RefSeq" id="WP_322497982.1">
    <property type="nucleotide sequence ID" value="NZ_JARGYT010000058.1"/>
</dbReference>
<comment type="caution">
    <text evidence="1">The sequence shown here is derived from an EMBL/GenBank/DDBJ whole genome shotgun (WGS) entry which is preliminary data.</text>
</comment>
<evidence type="ECO:0000313" key="1">
    <source>
        <dbReference type="EMBL" id="MDZ5762521.1"/>
    </source>
</evidence>
<protein>
    <recommendedName>
        <fullName evidence="3">Flagellar assembly protein FliH/Type III secretion system HrpE domain-containing protein</fullName>
    </recommendedName>
</protein>
<evidence type="ECO:0008006" key="3">
    <source>
        <dbReference type="Google" id="ProtNLM"/>
    </source>
</evidence>
<gene>
    <name evidence="1" type="ORF">Cyrtocomes_00908</name>
</gene>
<organism evidence="1 2">
    <name type="scientific">Candidatus Cyrtobacter comes</name>
    <dbReference type="NCBI Taxonomy" id="675776"/>
    <lineage>
        <taxon>Bacteria</taxon>
        <taxon>Pseudomonadati</taxon>
        <taxon>Pseudomonadota</taxon>
        <taxon>Alphaproteobacteria</taxon>
        <taxon>Rickettsiales</taxon>
        <taxon>Candidatus Midichloriaceae</taxon>
        <taxon>Candidatus Cyrtobacter</taxon>
    </lineage>
</organism>
<dbReference type="Proteomes" id="UP001293791">
    <property type="component" value="Unassembled WGS sequence"/>
</dbReference>
<proteinExistence type="predicted"/>